<accession>A0A8H4VIS4</accession>
<gene>
    <name evidence="1" type="ORF">D9613_006667</name>
</gene>
<dbReference type="Proteomes" id="UP000521872">
    <property type="component" value="Unassembled WGS sequence"/>
</dbReference>
<evidence type="ECO:0000313" key="1">
    <source>
        <dbReference type="EMBL" id="KAF4611217.1"/>
    </source>
</evidence>
<evidence type="ECO:0000313" key="2">
    <source>
        <dbReference type="Proteomes" id="UP000521872"/>
    </source>
</evidence>
<proteinExistence type="predicted"/>
<sequence length="419" mass="47291">MPFRLELLDASNSPEVVLYRRRSSLKIGRRQSSLNNYEKASNAPRFPMEILENIVKFLVTDWKEPITLIVFKKFVGPCALASKDLRYLALRIFFRHLGLKNIRQSRALLDYLANVDSGYQKQGWTAGYVWVRSLSSPHAVIPTIIKELTMLTNLKTINVDMDNSGLMLQRTYIDNLFASLGKAEITTNIESLTLTNVPRIDIHLLTLVAKQFPRLVQLHLASAHGIDMDCCVSCYEESLSRISHSPIPDVFCDASSLGHAFGRALAPLSMLSTLFLGVYLSPADLLDRHMSHGSQADTCTGIRDMTLESVYNCSRCHDYRQTTKENELLATHVLAERLESVETISWNTCFATRTYDGRFLEKENTVEGSLDCRLDAKFGEISNDDQCQGVEGMDHDAQGLRQTVFLVHKAIRIRVARVL</sequence>
<organism evidence="1 2">
    <name type="scientific">Agrocybe pediades</name>
    <dbReference type="NCBI Taxonomy" id="84607"/>
    <lineage>
        <taxon>Eukaryota</taxon>
        <taxon>Fungi</taxon>
        <taxon>Dikarya</taxon>
        <taxon>Basidiomycota</taxon>
        <taxon>Agaricomycotina</taxon>
        <taxon>Agaricomycetes</taxon>
        <taxon>Agaricomycetidae</taxon>
        <taxon>Agaricales</taxon>
        <taxon>Agaricineae</taxon>
        <taxon>Strophariaceae</taxon>
        <taxon>Agrocybe</taxon>
    </lineage>
</organism>
<comment type="caution">
    <text evidence="1">The sequence shown here is derived from an EMBL/GenBank/DDBJ whole genome shotgun (WGS) entry which is preliminary data.</text>
</comment>
<dbReference type="EMBL" id="JAACJL010000058">
    <property type="protein sequence ID" value="KAF4611217.1"/>
    <property type="molecule type" value="Genomic_DNA"/>
</dbReference>
<dbReference type="AlphaFoldDB" id="A0A8H4VIS4"/>
<keyword evidence="2" id="KW-1185">Reference proteome</keyword>
<protein>
    <submittedName>
        <fullName evidence="1">Uncharacterized protein</fullName>
    </submittedName>
</protein>
<name>A0A8H4VIS4_9AGAR</name>
<reference evidence="1 2" key="1">
    <citation type="submission" date="2019-12" db="EMBL/GenBank/DDBJ databases">
        <authorList>
            <person name="Floudas D."/>
            <person name="Bentzer J."/>
            <person name="Ahren D."/>
            <person name="Johansson T."/>
            <person name="Persson P."/>
            <person name="Tunlid A."/>
        </authorList>
    </citation>
    <scope>NUCLEOTIDE SEQUENCE [LARGE SCALE GENOMIC DNA]</scope>
    <source>
        <strain evidence="1 2">CBS 102.39</strain>
    </source>
</reference>